<evidence type="ECO:0000313" key="15">
    <source>
        <dbReference type="EMBL" id="QBQ55334.1"/>
    </source>
</evidence>
<sequence>MAIYFDHNAGAPLDERVLEAMLPYLRAQQGNPSSVHRYGRIAREAIEQARAQVAALVQAAPSQVVFTSGGTEANNLAVFGVMGPRPQGHLAISAVEHPSLREPALSLRAQGLTVTEIEVDSQGRVTPSTLESALRPDTRLVSVMWASNETGVLQDIPALSKGIREQGCIFHTDAVQVVGKLPLDFRRSGVHLMSLSAHKMGGPKGIGALVVDSSLDLAPLLQGGGQEKGRRSGTENVAAIVGFGKAAELVSAELHHRAQAWSQWREYLEQALRQLPEVVIFGEKAERLPNTVFFAAPGIEGETLLMALDKAGIGVSSGSACGSGSHQPSHVLLAMGIAPELAQGAIRVSFGAGNNLDQIDELVAVLKSQIEQLQRMLLCAY</sequence>
<dbReference type="PANTHER" id="PTHR11601:SF34">
    <property type="entry name" value="CYSTEINE DESULFURASE"/>
    <property type="match status" value="1"/>
</dbReference>
<protein>
    <recommendedName>
        <fullName evidence="4">cysteine desulfurase</fullName>
        <ecNumber evidence="4">2.8.1.7</ecNumber>
    </recommendedName>
    <alternativeName>
        <fullName evidence="11">Nitrogenase metalloclusters biosynthesis protein NifS</fullName>
    </alternativeName>
</protein>
<dbReference type="InterPro" id="IPR015421">
    <property type="entry name" value="PyrdxlP-dep_Trfase_major"/>
</dbReference>
<evidence type="ECO:0000256" key="4">
    <source>
        <dbReference type="ARBA" id="ARBA00012239"/>
    </source>
</evidence>
<accession>A0A4P7C1J4</accession>
<dbReference type="InterPro" id="IPR000192">
    <property type="entry name" value="Aminotrans_V_dom"/>
</dbReference>
<comment type="cofactor">
    <cofactor evidence="1 13">
        <name>pyridoxal 5'-phosphate</name>
        <dbReference type="ChEBI" id="CHEBI:597326"/>
    </cofactor>
</comment>
<evidence type="ECO:0000256" key="3">
    <source>
        <dbReference type="ARBA" id="ARBA00006490"/>
    </source>
</evidence>
<dbReference type="Gene3D" id="3.40.640.10">
    <property type="entry name" value="Type I PLP-dependent aspartate aminotransferase-like (Major domain)"/>
    <property type="match status" value="1"/>
</dbReference>
<evidence type="ECO:0000256" key="10">
    <source>
        <dbReference type="ARBA" id="ARBA00023231"/>
    </source>
</evidence>
<evidence type="ECO:0000256" key="7">
    <source>
        <dbReference type="ARBA" id="ARBA00022898"/>
    </source>
</evidence>
<evidence type="ECO:0000313" key="16">
    <source>
        <dbReference type="Proteomes" id="UP000294325"/>
    </source>
</evidence>
<evidence type="ECO:0000256" key="13">
    <source>
        <dbReference type="RuleBase" id="RU004504"/>
    </source>
</evidence>
<comment type="function">
    <text evidence="2">Catalyzes the removal of elemental sulfur atoms from cysteine to produce alanine. Seems to participate in the biosynthesis of the nitrogenase metalloclusters by providing the inorganic sulfur required for the Fe-S core formation.</text>
</comment>
<dbReference type="Proteomes" id="UP000294325">
    <property type="component" value="Chromosome"/>
</dbReference>
<keyword evidence="16" id="KW-1185">Reference proteome</keyword>
<dbReference type="InterPro" id="IPR020578">
    <property type="entry name" value="Aminotrans_V_PyrdxlP_BS"/>
</dbReference>
<evidence type="ECO:0000256" key="11">
    <source>
        <dbReference type="ARBA" id="ARBA00031911"/>
    </source>
</evidence>
<evidence type="ECO:0000259" key="14">
    <source>
        <dbReference type="Pfam" id="PF00266"/>
    </source>
</evidence>
<dbReference type="KEGG" id="nwr:E3U44_13055"/>
<organism evidence="15 16">
    <name type="scientific">Nitrosococcus wardiae</name>
    <dbReference type="NCBI Taxonomy" id="1814290"/>
    <lineage>
        <taxon>Bacteria</taxon>
        <taxon>Pseudomonadati</taxon>
        <taxon>Pseudomonadota</taxon>
        <taxon>Gammaproteobacteria</taxon>
        <taxon>Chromatiales</taxon>
        <taxon>Chromatiaceae</taxon>
        <taxon>Nitrosococcus</taxon>
    </lineage>
</organism>
<keyword evidence="6" id="KW-0479">Metal-binding</keyword>
<keyword evidence="10" id="KW-0535">Nitrogen fixation</keyword>
<proteinExistence type="inferred from homology"/>
<dbReference type="SUPFAM" id="SSF53383">
    <property type="entry name" value="PLP-dependent transferases"/>
    <property type="match status" value="1"/>
</dbReference>
<comment type="catalytic activity">
    <reaction evidence="12">
        <text>(sulfur carrier)-H + L-cysteine = (sulfur carrier)-SH + L-alanine</text>
        <dbReference type="Rhea" id="RHEA:43892"/>
        <dbReference type="Rhea" id="RHEA-COMP:14737"/>
        <dbReference type="Rhea" id="RHEA-COMP:14739"/>
        <dbReference type="ChEBI" id="CHEBI:29917"/>
        <dbReference type="ChEBI" id="CHEBI:35235"/>
        <dbReference type="ChEBI" id="CHEBI:57972"/>
        <dbReference type="ChEBI" id="CHEBI:64428"/>
        <dbReference type="EC" id="2.8.1.7"/>
    </reaction>
</comment>
<evidence type="ECO:0000256" key="6">
    <source>
        <dbReference type="ARBA" id="ARBA00022723"/>
    </source>
</evidence>
<dbReference type="InterPro" id="IPR015422">
    <property type="entry name" value="PyrdxlP-dep_Trfase_small"/>
</dbReference>
<evidence type="ECO:0000256" key="8">
    <source>
        <dbReference type="ARBA" id="ARBA00023004"/>
    </source>
</evidence>
<dbReference type="EMBL" id="CP038033">
    <property type="protein sequence ID" value="QBQ55334.1"/>
    <property type="molecule type" value="Genomic_DNA"/>
</dbReference>
<dbReference type="PANTHER" id="PTHR11601">
    <property type="entry name" value="CYSTEINE DESULFURYLASE FAMILY MEMBER"/>
    <property type="match status" value="1"/>
</dbReference>
<keyword evidence="9" id="KW-0411">Iron-sulfur</keyword>
<evidence type="ECO:0000256" key="1">
    <source>
        <dbReference type="ARBA" id="ARBA00001933"/>
    </source>
</evidence>
<dbReference type="AlphaFoldDB" id="A0A4P7C1J4"/>
<dbReference type="OrthoDB" id="9808002at2"/>
<dbReference type="GO" id="GO:0031071">
    <property type="term" value="F:cysteine desulfurase activity"/>
    <property type="evidence" value="ECO:0007669"/>
    <property type="project" value="UniProtKB-EC"/>
</dbReference>
<keyword evidence="8" id="KW-0408">Iron</keyword>
<dbReference type="GO" id="GO:0046872">
    <property type="term" value="F:metal ion binding"/>
    <property type="evidence" value="ECO:0007669"/>
    <property type="project" value="UniProtKB-KW"/>
</dbReference>
<dbReference type="Pfam" id="PF00266">
    <property type="entry name" value="Aminotran_5"/>
    <property type="match status" value="1"/>
</dbReference>
<dbReference type="Gene3D" id="1.10.260.50">
    <property type="match status" value="1"/>
</dbReference>
<evidence type="ECO:0000256" key="2">
    <source>
        <dbReference type="ARBA" id="ARBA00003120"/>
    </source>
</evidence>
<dbReference type="FunFam" id="3.40.640.10:FF:000084">
    <property type="entry name" value="IscS-like cysteine desulfurase"/>
    <property type="match status" value="1"/>
</dbReference>
<keyword evidence="7" id="KW-0663">Pyridoxal phosphate</keyword>
<reference evidence="15 16" key="1">
    <citation type="submission" date="2019-03" db="EMBL/GenBank/DDBJ databases">
        <title>The genome sequence of Nitrosococcus wardiae strain D1FHST reveals the archetypal metabolic capacity of ammonia-oxidizing Gammaproteobacteria.</title>
        <authorList>
            <person name="Wang L."/>
            <person name="Lim C.K."/>
            <person name="Hanson T.E."/>
            <person name="Dang H."/>
            <person name="Klotz M.G."/>
        </authorList>
    </citation>
    <scope>NUCLEOTIDE SEQUENCE [LARGE SCALE GENOMIC DNA]</scope>
    <source>
        <strain evidence="15 16">D1FHS</strain>
    </source>
</reference>
<gene>
    <name evidence="15" type="ORF">E3U44_13055</name>
</gene>
<feature type="domain" description="Aminotransferase class V" evidence="14">
    <location>
        <begin position="3"/>
        <end position="362"/>
    </location>
</feature>
<keyword evidence="5" id="KW-0808">Transferase</keyword>
<dbReference type="InterPro" id="IPR016454">
    <property type="entry name" value="Cysteine_dSase"/>
</dbReference>
<dbReference type="InterPro" id="IPR015424">
    <property type="entry name" value="PyrdxlP-dep_Trfase"/>
</dbReference>
<name>A0A4P7C1J4_9GAMM</name>
<evidence type="ECO:0000256" key="9">
    <source>
        <dbReference type="ARBA" id="ARBA00023014"/>
    </source>
</evidence>
<evidence type="ECO:0000256" key="5">
    <source>
        <dbReference type="ARBA" id="ARBA00022679"/>
    </source>
</evidence>
<dbReference type="EC" id="2.8.1.7" evidence="4"/>
<comment type="similarity">
    <text evidence="3">Belongs to the class-V pyridoxal-phosphate-dependent aminotransferase family. NifS/IscS subfamily.</text>
</comment>
<dbReference type="Gene3D" id="3.90.1150.10">
    <property type="entry name" value="Aspartate Aminotransferase, domain 1"/>
    <property type="match status" value="1"/>
</dbReference>
<dbReference type="PIRSF" id="PIRSF005572">
    <property type="entry name" value="NifS"/>
    <property type="match status" value="1"/>
</dbReference>
<evidence type="ECO:0000256" key="12">
    <source>
        <dbReference type="ARBA" id="ARBA00050776"/>
    </source>
</evidence>
<dbReference type="GO" id="GO:0051536">
    <property type="term" value="F:iron-sulfur cluster binding"/>
    <property type="evidence" value="ECO:0007669"/>
    <property type="project" value="UniProtKB-KW"/>
</dbReference>
<dbReference type="RefSeq" id="WP_134358595.1">
    <property type="nucleotide sequence ID" value="NZ_CP038033.1"/>
</dbReference>
<dbReference type="PROSITE" id="PS00595">
    <property type="entry name" value="AA_TRANSFER_CLASS_5"/>
    <property type="match status" value="1"/>
</dbReference>